<evidence type="ECO:0000313" key="2">
    <source>
        <dbReference type="EMBL" id="KAJ8874282.1"/>
    </source>
</evidence>
<dbReference type="SUPFAM" id="SSF46689">
    <property type="entry name" value="Homeodomain-like"/>
    <property type="match status" value="1"/>
</dbReference>
<reference evidence="2 3" key="1">
    <citation type="submission" date="2023-02" db="EMBL/GenBank/DDBJ databases">
        <title>LHISI_Scaffold_Assembly.</title>
        <authorList>
            <person name="Stuart O.P."/>
            <person name="Cleave R."/>
            <person name="Magrath M.J.L."/>
            <person name="Mikheyev A.S."/>
        </authorList>
    </citation>
    <scope>NUCLEOTIDE SEQUENCE [LARGE SCALE GENOMIC DNA]</scope>
    <source>
        <strain evidence="2">Daus_M_001</strain>
        <tissue evidence="2">Leg muscle</tissue>
    </source>
</reference>
<accession>A0ABQ9GQJ4</accession>
<dbReference type="InterPro" id="IPR009057">
    <property type="entry name" value="Homeodomain-like_sf"/>
</dbReference>
<comment type="caution">
    <text evidence="2">The sequence shown here is derived from an EMBL/GenBank/DDBJ whole genome shotgun (WGS) entry which is preliminary data.</text>
</comment>
<sequence>MPLVGEFSRGSPVSPALTFRHFSILIGSQDLDLGIQAAGKHTSRATDLSSTGSDVMGGSDRQRREYLLCRHTTHKQPTHCSKGMIKTQELPGAKCGLVPGICRAAMTRRLEYSPPIKAHRVRFPLGSLSDFRTGNRAGRCSLVGSFFRDLPFPPRALATPPSQRNTALLARRSDEALGVRVSVARIAPLLLNYLPWTRNSIPRELSDFDKGVIVGCYLIRLSSRAIARKLNRPKSTAAFVLRKWKVDGHCANAARSGRPPILTDRNRRTLKREIQQEYRFPLEHCVQRPTDLDISEEQLHISQILRQAIKLGDSGGVCTVATGHWSSGNRFRGVMSRAFALFRSDERVRV</sequence>
<protein>
    <submittedName>
        <fullName evidence="2">Uncharacterized protein</fullName>
    </submittedName>
</protein>
<comment type="subcellular location">
    <subcellularLocation>
        <location evidence="1">Nucleus</location>
    </subcellularLocation>
</comment>
<dbReference type="Proteomes" id="UP001159363">
    <property type="component" value="Chromosome 9"/>
</dbReference>
<keyword evidence="3" id="KW-1185">Reference proteome</keyword>
<organism evidence="2 3">
    <name type="scientific">Dryococelus australis</name>
    <dbReference type="NCBI Taxonomy" id="614101"/>
    <lineage>
        <taxon>Eukaryota</taxon>
        <taxon>Metazoa</taxon>
        <taxon>Ecdysozoa</taxon>
        <taxon>Arthropoda</taxon>
        <taxon>Hexapoda</taxon>
        <taxon>Insecta</taxon>
        <taxon>Pterygota</taxon>
        <taxon>Neoptera</taxon>
        <taxon>Polyneoptera</taxon>
        <taxon>Phasmatodea</taxon>
        <taxon>Verophasmatodea</taxon>
        <taxon>Anareolatae</taxon>
        <taxon>Phasmatidae</taxon>
        <taxon>Eurycanthinae</taxon>
        <taxon>Dryococelus</taxon>
    </lineage>
</organism>
<dbReference type="EMBL" id="JARBHB010000010">
    <property type="protein sequence ID" value="KAJ8874282.1"/>
    <property type="molecule type" value="Genomic_DNA"/>
</dbReference>
<proteinExistence type="predicted"/>
<gene>
    <name evidence="2" type="ORF">PR048_025127</name>
</gene>
<evidence type="ECO:0000256" key="1">
    <source>
        <dbReference type="ARBA" id="ARBA00004123"/>
    </source>
</evidence>
<name>A0ABQ9GQJ4_9NEOP</name>
<evidence type="ECO:0000313" key="3">
    <source>
        <dbReference type="Proteomes" id="UP001159363"/>
    </source>
</evidence>